<dbReference type="SUPFAM" id="SSF46689">
    <property type="entry name" value="Homeodomain-like"/>
    <property type="match status" value="1"/>
</dbReference>
<accession>A0A5C1Q1B0</accession>
<evidence type="ECO:0000256" key="1">
    <source>
        <dbReference type="ARBA" id="ARBA00023015"/>
    </source>
</evidence>
<dbReference type="GO" id="GO:0000976">
    <property type="term" value="F:transcription cis-regulatory region binding"/>
    <property type="evidence" value="ECO:0007669"/>
    <property type="project" value="TreeGrafter"/>
</dbReference>
<organism evidence="4 5">
    <name type="scientific">Sphaerotilus sulfidivorans</name>
    <dbReference type="NCBI Taxonomy" id="639200"/>
    <lineage>
        <taxon>Bacteria</taxon>
        <taxon>Pseudomonadati</taxon>
        <taxon>Pseudomonadota</taxon>
        <taxon>Betaproteobacteria</taxon>
        <taxon>Burkholderiales</taxon>
        <taxon>Sphaerotilaceae</taxon>
        <taxon>Sphaerotilus</taxon>
    </lineage>
</organism>
<dbReference type="Pfam" id="PF00440">
    <property type="entry name" value="TetR_N"/>
    <property type="match status" value="1"/>
</dbReference>
<sequence>MPRKPALSAEPSERSDLPEPAGTPAPPASHQRRKAERPSELLDAALQLFVEKGFAATKTEDIARLAGVSKGTLYLYYTSKEDLLREVISQRVSTRIAEGMARAAAHQGSATELMRTLLVDWWMQTLESDASGVFKLVVSEVRNFPEIAELWFNEISQPGSQLIGGMVQRGIDSGEFRQVDVLSVVYSIVMPLVMLCVHRHSLGACECPGMGLDPQTFIRAHIDLVLRGISTHPEP</sequence>
<dbReference type="AlphaFoldDB" id="A0A5C1Q1B0"/>
<protein>
    <submittedName>
        <fullName evidence="4">TetR/AcrR family transcriptional regulator</fullName>
    </submittedName>
</protein>
<evidence type="ECO:0000313" key="4">
    <source>
        <dbReference type="EMBL" id="QEN00374.1"/>
    </source>
</evidence>
<dbReference type="PRINTS" id="PR00455">
    <property type="entry name" value="HTHTETR"/>
</dbReference>
<dbReference type="OrthoDB" id="9809994at2"/>
<proteinExistence type="predicted"/>
<dbReference type="PANTHER" id="PTHR30055">
    <property type="entry name" value="HTH-TYPE TRANSCRIPTIONAL REGULATOR RUTR"/>
    <property type="match status" value="1"/>
</dbReference>
<dbReference type="FunFam" id="1.10.10.60:FF:000141">
    <property type="entry name" value="TetR family transcriptional regulator"/>
    <property type="match status" value="1"/>
</dbReference>
<keyword evidence="3" id="KW-0804">Transcription</keyword>
<dbReference type="KEGG" id="snn:EWH46_06015"/>
<dbReference type="InterPro" id="IPR009057">
    <property type="entry name" value="Homeodomain-like_sf"/>
</dbReference>
<evidence type="ECO:0000256" key="3">
    <source>
        <dbReference type="ARBA" id="ARBA00023163"/>
    </source>
</evidence>
<name>A0A5C1Q1B0_9BURK</name>
<keyword evidence="2" id="KW-0238">DNA-binding</keyword>
<dbReference type="SUPFAM" id="SSF48498">
    <property type="entry name" value="Tetracyclin repressor-like, C-terminal domain"/>
    <property type="match status" value="1"/>
</dbReference>
<dbReference type="InterPro" id="IPR036271">
    <property type="entry name" value="Tet_transcr_reg_TetR-rel_C_sf"/>
</dbReference>
<evidence type="ECO:0000313" key="5">
    <source>
        <dbReference type="Proteomes" id="UP000323522"/>
    </source>
</evidence>
<dbReference type="EMBL" id="CP035708">
    <property type="protein sequence ID" value="QEN00374.1"/>
    <property type="molecule type" value="Genomic_DNA"/>
</dbReference>
<evidence type="ECO:0000256" key="2">
    <source>
        <dbReference type="ARBA" id="ARBA00023125"/>
    </source>
</evidence>
<dbReference type="GO" id="GO:0003700">
    <property type="term" value="F:DNA-binding transcription factor activity"/>
    <property type="evidence" value="ECO:0007669"/>
    <property type="project" value="TreeGrafter"/>
</dbReference>
<dbReference type="InterPro" id="IPR001647">
    <property type="entry name" value="HTH_TetR"/>
</dbReference>
<dbReference type="Gene3D" id="1.10.357.10">
    <property type="entry name" value="Tetracycline Repressor, domain 2"/>
    <property type="match status" value="1"/>
</dbReference>
<reference evidence="4 5" key="1">
    <citation type="submission" date="2019-02" db="EMBL/GenBank/DDBJ databases">
        <title>Complete Genome Sequence and Methylome Analysis of Sphaerotilus natans subsp. sulfidivorans D-507.</title>
        <authorList>
            <person name="Fomenkov A."/>
            <person name="Gridneva E."/>
            <person name="Smolyakov D."/>
            <person name="Dubinina G."/>
            <person name="Vincze T."/>
            <person name="Grabovich M."/>
            <person name="Roberts R.J."/>
        </authorList>
    </citation>
    <scope>NUCLEOTIDE SEQUENCE [LARGE SCALE GENOMIC DNA]</scope>
    <source>
        <strain evidence="4 5">D-507</strain>
    </source>
</reference>
<gene>
    <name evidence="4" type="ORF">EWH46_06015</name>
</gene>
<dbReference type="Proteomes" id="UP000323522">
    <property type="component" value="Chromosome"/>
</dbReference>
<dbReference type="InterPro" id="IPR050109">
    <property type="entry name" value="HTH-type_TetR-like_transc_reg"/>
</dbReference>
<dbReference type="PANTHER" id="PTHR30055:SF223">
    <property type="entry name" value="HTH-TYPE TRANSCRIPTIONAL REGULATOR UIDR"/>
    <property type="match status" value="1"/>
</dbReference>
<dbReference type="PROSITE" id="PS50977">
    <property type="entry name" value="HTH_TETR_2"/>
    <property type="match status" value="1"/>
</dbReference>
<keyword evidence="1" id="KW-0805">Transcription regulation</keyword>